<dbReference type="GO" id="GO:0016787">
    <property type="term" value="F:hydrolase activity"/>
    <property type="evidence" value="ECO:0007669"/>
    <property type="project" value="UniProtKB-KW"/>
</dbReference>
<dbReference type="InterPro" id="IPR000073">
    <property type="entry name" value="AB_hydrolase_1"/>
</dbReference>
<sequence>MSALALGAPAVTAHAETARPAITWQKCPSYSDDVLRSWGLRDTDFPKFKGLLGRTECGTLSVPQSYADPAGKQLTIALTRLKATGSRLGSLAVNPGGPGGSGYLMPIDLVMTGVELNNRYDLIGFDPRGVGASTNAKCPASEDDRPPPGPVTEELARTVYDSVIRSNRACASSNPGFFGGLTTANVARDLDRIRAALGERELSFFGVSWGTWLGTVYRSLFPERVHRMWLDSVALPVPRVDVFTQVRAEASDRDFQRMAGWLAERDGTYALGATKAEVVATLTEMRRSYDAEPLTFTDVDLTVEGRLIADMAGQPSVAWPELGQVLKELKDATGPTAPPTIKQIFGEQPPPPPADAPERRSQAANLAFFCNEDSGQRTFESAWNAYQKRLRDFPVTGEASVFFPRCAGWPLPVQTTRLRHSDGSLMLSGHLHESPSPYEWTLQTRAAIGGTLVTVDDDMHGSALRVPGCVAKVIDYFEKGRRTSTCPGVPVPDSAALPAEPLLRQSLSDRLGATG</sequence>
<evidence type="ECO:0000313" key="8">
    <source>
        <dbReference type="Proteomes" id="UP001500630"/>
    </source>
</evidence>
<feature type="region of interest" description="Disordered" evidence="4">
    <location>
        <begin position="332"/>
        <end position="360"/>
    </location>
</feature>
<dbReference type="PANTHER" id="PTHR43248">
    <property type="entry name" value="2-SUCCINYL-6-HYDROXY-2,4-CYCLOHEXADIENE-1-CARBOXYLATE SYNTHASE"/>
    <property type="match status" value="1"/>
</dbReference>
<evidence type="ECO:0000256" key="2">
    <source>
        <dbReference type="ARBA" id="ARBA00022729"/>
    </source>
</evidence>
<accession>A0ABP6ZMS1</accession>
<evidence type="ECO:0000313" key="7">
    <source>
        <dbReference type="EMBL" id="GAA3609585.1"/>
    </source>
</evidence>
<dbReference type="InterPro" id="IPR029058">
    <property type="entry name" value="AB_hydrolase_fold"/>
</dbReference>
<proteinExistence type="inferred from homology"/>
<dbReference type="InterPro" id="IPR051601">
    <property type="entry name" value="Serine_prot/Carboxylest_S33"/>
</dbReference>
<feature type="domain" description="Peptidase S33 tripeptidyl aminopeptidase-like C-terminal" evidence="6">
    <location>
        <begin position="405"/>
        <end position="482"/>
    </location>
</feature>
<protein>
    <submittedName>
        <fullName evidence="7">Alpha/beta hydrolase</fullName>
    </submittedName>
</protein>
<organism evidence="7 8">
    <name type="scientific">Nonomuraea rosea</name>
    <dbReference type="NCBI Taxonomy" id="638574"/>
    <lineage>
        <taxon>Bacteria</taxon>
        <taxon>Bacillati</taxon>
        <taxon>Actinomycetota</taxon>
        <taxon>Actinomycetes</taxon>
        <taxon>Streptosporangiales</taxon>
        <taxon>Streptosporangiaceae</taxon>
        <taxon>Nonomuraea</taxon>
    </lineage>
</organism>
<evidence type="ECO:0000256" key="4">
    <source>
        <dbReference type="SAM" id="MobiDB-lite"/>
    </source>
</evidence>
<dbReference type="Proteomes" id="UP001500630">
    <property type="component" value="Unassembled WGS sequence"/>
</dbReference>
<dbReference type="EMBL" id="BAABDQ010000045">
    <property type="protein sequence ID" value="GAA3609585.1"/>
    <property type="molecule type" value="Genomic_DNA"/>
</dbReference>
<dbReference type="Gene3D" id="3.40.50.1820">
    <property type="entry name" value="alpha/beta hydrolase"/>
    <property type="match status" value="1"/>
</dbReference>
<name>A0ABP6ZMS1_9ACTN</name>
<evidence type="ECO:0000256" key="1">
    <source>
        <dbReference type="ARBA" id="ARBA00010088"/>
    </source>
</evidence>
<reference evidence="8" key="1">
    <citation type="journal article" date="2019" name="Int. J. Syst. Evol. Microbiol.">
        <title>The Global Catalogue of Microorganisms (GCM) 10K type strain sequencing project: providing services to taxonomists for standard genome sequencing and annotation.</title>
        <authorList>
            <consortium name="The Broad Institute Genomics Platform"/>
            <consortium name="The Broad Institute Genome Sequencing Center for Infectious Disease"/>
            <person name="Wu L."/>
            <person name="Ma J."/>
        </authorList>
    </citation>
    <scope>NUCLEOTIDE SEQUENCE [LARGE SCALE GENOMIC DNA]</scope>
    <source>
        <strain evidence="8">JCM 17326</strain>
    </source>
</reference>
<keyword evidence="2" id="KW-0732">Signal</keyword>
<feature type="domain" description="AB hydrolase-1" evidence="5">
    <location>
        <begin position="94"/>
        <end position="268"/>
    </location>
</feature>
<comment type="caution">
    <text evidence="7">The sequence shown here is derived from an EMBL/GenBank/DDBJ whole genome shotgun (WGS) entry which is preliminary data.</text>
</comment>
<comment type="similarity">
    <text evidence="1">Belongs to the peptidase S33 family.</text>
</comment>
<keyword evidence="3 7" id="KW-0378">Hydrolase</keyword>
<dbReference type="Pfam" id="PF00561">
    <property type="entry name" value="Abhydrolase_1"/>
    <property type="match status" value="1"/>
</dbReference>
<gene>
    <name evidence="7" type="ORF">GCM10022419_113260</name>
</gene>
<keyword evidence="8" id="KW-1185">Reference proteome</keyword>
<evidence type="ECO:0000259" key="5">
    <source>
        <dbReference type="Pfam" id="PF00561"/>
    </source>
</evidence>
<dbReference type="InterPro" id="IPR013595">
    <property type="entry name" value="Pept_S33_TAP-like_C"/>
</dbReference>
<dbReference type="SUPFAM" id="SSF53474">
    <property type="entry name" value="alpha/beta-Hydrolases"/>
    <property type="match status" value="2"/>
</dbReference>
<dbReference type="Pfam" id="PF08386">
    <property type="entry name" value="Abhydrolase_4"/>
    <property type="match status" value="1"/>
</dbReference>
<evidence type="ECO:0000256" key="3">
    <source>
        <dbReference type="ARBA" id="ARBA00022801"/>
    </source>
</evidence>
<dbReference type="PANTHER" id="PTHR43248:SF29">
    <property type="entry name" value="TRIPEPTIDYL AMINOPEPTIDASE"/>
    <property type="match status" value="1"/>
</dbReference>
<evidence type="ECO:0000259" key="6">
    <source>
        <dbReference type="Pfam" id="PF08386"/>
    </source>
</evidence>